<evidence type="ECO:0000313" key="1">
    <source>
        <dbReference type="EMBL" id="KNZ50603.1"/>
    </source>
</evidence>
<organism evidence="1 2">
    <name type="scientific">Puccinia sorghi</name>
    <dbReference type="NCBI Taxonomy" id="27349"/>
    <lineage>
        <taxon>Eukaryota</taxon>
        <taxon>Fungi</taxon>
        <taxon>Dikarya</taxon>
        <taxon>Basidiomycota</taxon>
        <taxon>Pucciniomycotina</taxon>
        <taxon>Pucciniomycetes</taxon>
        <taxon>Pucciniales</taxon>
        <taxon>Pucciniaceae</taxon>
        <taxon>Puccinia</taxon>
    </lineage>
</organism>
<proteinExistence type="predicted"/>
<sequence length="120" mass="13156">MTANNESYNVKMAVALSLEIPHFKSETHLLGCAAHVINFVAQVGIKSLRSIKESDTKQPLSKSMVESPSLGATQNPMHILFVTSPPNKTNINTKTILKRVHGLCMFHQTQSEGNVHTLSC</sequence>
<accession>A0A0L6UPY0</accession>
<comment type="caution">
    <text evidence="1">The sequence shown here is derived from an EMBL/GenBank/DDBJ whole genome shotgun (WGS) entry which is preliminary data.</text>
</comment>
<dbReference type="EMBL" id="LAVV01009424">
    <property type="protein sequence ID" value="KNZ50603.1"/>
    <property type="molecule type" value="Genomic_DNA"/>
</dbReference>
<name>A0A0L6UPY0_9BASI</name>
<keyword evidence="2" id="KW-1185">Reference proteome</keyword>
<dbReference type="AlphaFoldDB" id="A0A0L6UPY0"/>
<reference evidence="1 2" key="1">
    <citation type="submission" date="2015-08" db="EMBL/GenBank/DDBJ databases">
        <title>Next Generation Sequencing and Analysis of the Genome of Puccinia sorghi L Schw, the Causal Agent of Maize Common Rust.</title>
        <authorList>
            <person name="Rochi L."/>
            <person name="Burguener G."/>
            <person name="Darino M."/>
            <person name="Turjanski A."/>
            <person name="Kreff E."/>
            <person name="Dieguez M.J."/>
            <person name="Sacco F."/>
        </authorList>
    </citation>
    <scope>NUCLEOTIDE SEQUENCE [LARGE SCALE GENOMIC DNA]</scope>
    <source>
        <strain evidence="1 2">RO10H11247</strain>
    </source>
</reference>
<evidence type="ECO:0000313" key="2">
    <source>
        <dbReference type="Proteomes" id="UP000037035"/>
    </source>
</evidence>
<dbReference type="OrthoDB" id="2748837at2759"/>
<dbReference type="Proteomes" id="UP000037035">
    <property type="component" value="Unassembled WGS sequence"/>
</dbReference>
<protein>
    <submittedName>
        <fullName evidence="1">Uncharacterized protein</fullName>
    </submittedName>
</protein>
<gene>
    <name evidence="1" type="ORF">VP01_432g3</name>
</gene>
<dbReference type="VEuPathDB" id="FungiDB:VP01_432g3"/>